<sequence length="103" mass="11046">MKRINIAGTSIVTGSDLADALLALWTSVARLHRIEPATIPFVDTDGTRQTADVVLCSAVPIWTSTVESDGFELTDSAALAEIEARNASFDPLWGLSAVERDDE</sequence>
<reference evidence="1 2" key="1">
    <citation type="submission" date="2019-07" db="EMBL/GenBank/DDBJ databases">
        <title>Full genome sequence of Humibacter sp. WJ7-1.</title>
        <authorList>
            <person name="Im W.-T."/>
        </authorList>
    </citation>
    <scope>NUCLEOTIDE SEQUENCE [LARGE SCALE GENOMIC DNA]</scope>
    <source>
        <strain evidence="1 2">WJ7-1</strain>
    </source>
</reference>
<gene>
    <name evidence="1" type="ORF">FPZ11_10565</name>
</gene>
<dbReference type="RefSeq" id="WP_146320732.1">
    <property type="nucleotide sequence ID" value="NZ_CP042305.1"/>
</dbReference>
<dbReference type="OrthoDB" id="5119511at2"/>
<accession>A0A5B8M4A6</accession>
<evidence type="ECO:0000313" key="1">
    <source>
        <dbReference type="EMBL" id="QDZ15153.1"/>
    </source>
</evidence>
<keyword evidence="2" id="KW-1185">Reference proteome</keyword>
<organism evidence="1 2">
    <name type="scientific">Humibacter ginsenosidimutans</name>
    <dbReference type="NCBI Taxonomy" id="2599293"/>
    <lineage>
        <taxon>Bacteria</taxon>
        <taxon>Bacillati</taxon>
        <taxon>Actinomycetota</taxon>
        <taxon>Actinomycetes</taxon>
        <taxon>Micrococcales</taxon>
        <taxon>Microbacteriaceae</taxon>
        <taxon>Humibacter</taxon>
    </lineage>
</organism>
<dbReference type="EMBL" id="CP042305">
    <property type="protein sequence ID" value="QDZ15153.1"/>
    <property type="molecule type" value="Genomic_DNA"/>
</dbReference>
<evidence type="ECO:0000313" key="2">
    <source>
        <dbReference type="Proteomes" id="UP000320216"/>
    </source>
</evidence>
<dbReference type="KEGG" id="huw:FPZ11_10565"/>
<proteinExistence type="predicted"/>
<protein>
    <submittedName>
        <fullName evidence="1">Uncharacterized protein</fullName>
    </submittedName>
</protein>
<name>A0A5B8M4A6_9MICO</name>
<dbReference type="Proteomes" id="UP000320216">
    <property type="component" value="Chromosome"/>
</dbReference>
<dbReference type="AlphaFoldDB" id="A0A5B8M4A6"/>